<comment type="caution">
    <text evidence="1">The sequence shown here is derived from an EMBL/GenBank/DDBJ whole genome shotgun (WGS) entry which is preliminary data.</text>
</comment>
<keyword evidence="2" id="KW-1185">Reference proteome</keyword>
<gene>
    <name evidence="1" type="ORF">AAFF_G00052350</name>
</gene>
<dbReference type="Proteomes" id="UP001221898">
    <property type="component" value="Unassembled WGS sequence"/>
</dbReference>
<name>A0AAD7T4P1_9TELE</name>
<accession>A0AAD7T4P1</accession>
<protein>
    <recommendedName>
        <fullName evidence="3">Tesmin/TSO1-like CXC domain-containing protein</fullName>
    </recommendedName>
</protein>
<evidence type="ECO:0000313" key="2">
    <source>
        <dbReference type="Proteomes" id="UP001221898"/>
    </source>
</evidence>
<dbReference type="EMBL" id="JAINUG010000013">
    <property type="protein sequence ID" value="KAJ8414365.1"/>
    <property type="molecule type" value="Genomic_DNA"/>
</dbReference>
<evidence type="ECO:0000313" key="1">
    <source>
        <dbReference type="EMBL" id="KAJ8414365.1"/>
    </source>
</evidence>
<sequence>MDLFKKLQAFTCKLYTVSTTTEDINTAHHQLFCTQCGELESSQLPPCESLQEHLHILSPVEHGWARNDDGQLTVEWMRGSPAPEAVLQLLSCNCSRRCKLLECQCMSSGLKCTNLCKLQTCDNQPQEEGLGMMITAADLTDSETED</sequence>
<organism evidence="1 2">
    <name type="scientific">Aldrovandia affinis</name>
    <dbReference type="NCBI Taxonomy" id="143900"/>
    <lineage>
        <taxon>Eukaryota</taxon>
        <taxon>Metazoa</taxon>
        <taxon>Chordata</taxon>
        <taxon>Craniata</taxon>
        <taxon>Vertebrata</taxon>
        <taxon>Euteleostomi</taxon>
        <taxon>Actinopterygii</taxon>
        <taxon>Neopterygii</taxon>
        <taxon>Teleostei</taxon>
        <taxon>Notacanthiformes</taxon>
        <taxon>Halosauridae</taxon>
        <taxon>Aldrovandia</taxon>
    </lineage>
</organism>
<evidence type="ECO:0008006" key="3">
    <source>
        <dbReference type="Google" id="ProtNLM"/>
    </source>
</evidence>
<proteinExistence type="predicted"/>
<dbReference type="AlphaFoldDB" id="A0AAD7T4P1"/>
<reference evidence="1" key="1">
    <citation type="journal article" date="2023" name="Science">
        <title>Genome structures resolve the early diversification of teleost fishes.</title>
        <authorList>
            <person name="Parey E."/>
            <person name="Louis A."/>
            <person name="Montfort J."/>
            <person name="Bouchez O."/>
            <person name="Roques C."/>
            <person name="Iampietro C."/>
            <person name="Lluch J."/>
            <person name="Castinel A."/>
            <person name="Donnadieu C."/>
            <person name="Desvignes T."/>
            <person name="Floi Bucao C."/>
            <person name="Jouanno E."/>
            <person name="Wen M."/>
            <person name="Mejri S."/>
            <person name="Dirks R."/>
            <person name="Jansen H."/>
            <person name="Henkel C."/>
            <person name="Chen W.J."/>
            <person name="Zahm M."/>
            <person name="Cabau C."/>
            <person name="Klopp C."/>
            <person name="Thompson A.W."/>
            <person name="Robinson-Rechavi M."/>
            <person name="Braasch I."/>
            <person name="Lecointre G."/>
            <person name="Bobe J."/>
            <person name="Postlethwait J.H."/>
            <person name="Berthelot C."/>
            <person name="Roest Crollius H."/>
            <person name="Guiguen Y."/>
        </authorList>
    </citation>
    <scope>NUCLEOTIDE SEQUENCE</scope>
    <source>
        <strain evidence="1">NC1722</strain>
    </source>
</reference>